<dbReference type="InterPro" id="IPR013655">
    <property type="entry name" value="PAS_fold_3"/>
</dbReference>
<dbReference type="CDD" id="cd01948">
    <property type="entry name" value="EAL"/>
    <property type="match status" value="1"/>
</dbReference>
<evidence type="ECO:0000259" key="1">
    <source>
        <dbReference type="PROSITE" id="PS50112"/>
    </source>
</evidence>
<reference evidence="6" key="1">
    <citation type="submission" date="2023-07" db="EMBL/GenBank/DDBJ databases">
        <authorList>
            <person name="Luz R."/>
            <person name="Cordeiro R."/>
            <person name="Fonseca A."/>
            <person name="Goncalves V."/>
        </authorList>
    </citation>
    <scope>NUCLEOTIDE SEQUENCE [LARGE SCALE GENOMIC DNA]</scope>
    <source>
        <strain evidence="6">BACA0444</strain>
    </source>
</reference>
<feature type="domain" description="PAC" evidence="2">
    <location>
        <begin position="230"/>
        <end position="282"/>
    </location>
</feature>
<dbReference type="InterPro" id="IPR001633">
    <property type="entry name" value="EAL_dom"/>
</dbReference>
<protein>
    <submittedName>
        <fullName evidence="5">EAL domain-containing protein</fullName>
    </submittedName>
</protein>
<dbReference type="SUPFAM" id="SSF55073">
    <property type="entry name" value="Nucleotide cyclase"/>
    <property type="match status" value="1"/>
</dbReference>
<dbReference type="EMBL" id="JAVMIP010000003">
    <property type="protein sequence ID" value="MDS3860234.1"/>
    <property type="molecule type" value="Genomic_DNA"/>
</dbReference>
<name>A0AAE4JXU0_9CYAN</name>
<dbReference type="AlphaFoldDB" id="A0AAE4JXU0"/>
<dbReference type="SMART" id="SM00091">
    <property type="entry name" value="PAS"/>
    <property type="match status" value="2"/>
</dbReference>
<dbReference type="InterPro" id="IPR001610">
    <property type="entry name" value="PAC"/>
</dbReference>
<dbReference type="Pfam" id="PF00563">
    <property type="entry name" value="EAL"/>
    <property type="match status" value="1"/>
</dbReference>
<evidence type="ECO:0000313" key="6">
    <source>
        <dbReference type="Proteomes" id="UP001268256"/>
    </source>
</evidence>
<dbReference type="InterPro" id="IPR029787">
    <property type="entry name" value="Nucleotide_cyclase"/>
</dbReference>
<dbReference type="Gene3D" id="3.30.450.20">
    <property type="entry name" value="PAS domain"/>
    <property type="match status" value="2"/>
</dbReference>
<dbReference type="Gene3D" id="3.30.70.270">
    <property type="match status" value="1"/>
</dbReference>
<dbReference type="Pfam" id="PF08447">
    <property type="entry name" value="PAS_3"/>
    <property type="match status" value="1"/>
</dbReference>
<evidence type="ECO:0000313" key="5">
    <source>
        <dbReference type="EMBL" id="MDS3860234.1"/>
    </source>
</evidence>
<dbReference type="Pfam" id="PF00990">
    <property type="entry name" value="GGDEF"/>
    <property type="match status" value="1"/>
</dbReference>
<feature type="domain" description="GGDEF" evidence="4">
    <location>
        <begin position="315"/>
        <end position="448"/>
    </location>
</feature>
<accession>A0AAE4JXU0</accession>
<feature type="domain" description="PAS" evidence="1">
    <location>
        <begin position="154"/>
        <end position="226"/>
    </location>
</feature>
<dbReference type="Proteomes" id="UP001268256">
    <property type="component" value="Unassembled WGS sequence"/>
</dbReference>
<dbReference type="SMART" id="SM00267">
    <property type="entry name" value="GGDEF"/>
    <property type="match status" value="1"/>
</dbReference>
<dbReference type="InterPro" id="IPR000700">
    <property type="entry name" value="PAS-assoc_C"/>
</dbReference>
<comment type="caution">
    <text evidence="5">The sequence shown here is derived from an EMBL/GenBank/DDBJ whole genome shotgun (WGS) entry which is preliminary data.</text>
</comment>
<dbReference type="NCBIfam" id="TIGR00254">
    <property type="entry name" value="GGDEF"/>
    <property type="match status" value="1"/>
</dbReference>
<feature type="domain" description="PAS" evidence="1">
    <location>
        <begin position="35"/>
        <end position="83"/>
    </location>
</feature>
<dbReference type="SMART" id="SM00086">
    <property type="entry name" value="PAC"/>
    <property type="match status" value="1"/>
</dbReference>
<keyword evidence="6" id="KW-1185">Reference proteome</keyword>
<dbReference type="NCBIfam" id="TIGR00229">
    <property type="entry name" value="sensory_box"/>
    <property type="match status" value="1"/>
</dbReference>
<dbReference type="PROSITE" id="PS50112">
    <property type="entry name" value="PAS"/>
    <property type="match status" value="2"/>
</dbReference>
<dbReference type="SUPFAM" id="SSF141868">
    <property type="entry name" value="EAL domain-like"/>
    <property type="match status" value="1"/>
</dbReference>
<dbReference type="InterPro" id="IPR035965">
    <property type="entry name" value="PAS-like_dom_sf"/>
</dbReference>
<dbReference type="InterPro" id="IPR035919">
    <property type="entry name" value="EAL_sf"/>
</dbReference>
<gene>
    <name evidence="5" type="ORF">RIF25_05385</name>
</gene>
<dbReference type="CDD" id="cd01949">
    <property type="entry name" value="GGDEF"/>
    <property type="match status" value="1"/>
</dbReference>
<dbReference type="Gene3D" id="3.20.20.450">
    <property type="entry name" value="EAL domain"/>
    <property type="match status" value="1"/>
</dbReference>
<sequence length="720" mass="81947">MASTTDYPEHPDNESLAPADISDLSVPNWLVEVNSYQLVRDTFSQLPLMVAIYSLEGVLISVNEEFTQILGWTTADLVTHDVLAACYPDPSTCQQVRAWMLGGQYGWQSIPTHTRSAQVIETLWSYIRLPDGSGIACGQNISILHQAQMALLETTERYALLIMGINDGVWDWDLHTNEVYYSPRWKVLLGYQEDELGQTLEEWVNRIHPQDVERVKLNLTLHVQGQTPHFQQEYRIRHKNGQYRWALSRGQVLRDQYGQAYRMAGSLTDQTEHRMAETQLLHDALHDLLTGLPNRALLLDRLGQALRHARRRATYHFALLFIDIDRFKVINDSLGHSSGDQLLIEFTHRLQQYLRPDDTIARVGGDEFVILLDDLSELDDALIVAQRLVSAFQAPFIVRGQSFFATASVGVHLKSDLNQPADEYIRNADIAMYRAKVAGGNRYVIFQPEMHATLRERMQLENSLYQALEKQELCVYYQPIYSLNNNQLKGFEALIRWQHPVEGLIRPDKFIPIAEETGLIIPIGAYVLWHACQQMQQWYEQFPDLNLVLSVNVSARQLSQPHLVDTVFETLTRTGLAPEKLQLEITETTVVENPDAAMQTLLKLKQQQIRLAMDDFGTGYSSLGYLSRLPIDVLKIDRCFVKDIEHNENSLEIIRAILGIAQGLRLTVVAEGIETEFQAQQLRELGCPVGQGYYFSVPLDVAATTQLIRDYSEVETVAGN</sequence>
<dbReference type="SUPFAM" id="SSF55785">
    <property type="entry name" value="PYP-like sensor domain (PAS domain)"/>
    <property type="match status" value="2"/>
</dbReference>
<evidence type="ECO:0000259" key="3">
    <source>
        <dbReference type="PROSITE" id="PS50883"/>
    </source>
</evidence>
<organism evidence="5 6">
    <name type="scientific">Pseudocalidococcus azoricus BACA0444</name>
    <dbReference type="NCBI Taxonomy" id="2918990"/>
    <lineage>
        <taxon>Bacteria</taxon>
        <taxon>Bacillati</taxon>
        <taxon>Cyanobacteriota</taxon>
        <taxon>Cyanophyceae</taxon>
        <taxon>Acaryochloridales</taxon>
        <taxon>Thermosynechococcaceae</taxon>
        <taxon>Pseudocalidococcus</taxon>
        <taxon>Pseudocalidococcus azoricus</taxon>
    </lineage>
</organism>
<proteinExistence type="predicted"/>
<dbReference type="InterPro" id="IPR000014">
    <property type="entry name" value="PAS"/>
</dbReference>
<dbReference type="Pfam" id="PF13188">
    <property type="entry name" value="PAS_8"/>
    <property type="match status" value="1"/>
</dbReference>
<dbReference type="InterPro" id="IPR043128">
    <property type="entry name" value="Rev_trsase/Diguanyl_cyclase"/>
</dbReference>
<dbReference type="SMART" id="SM00052">
    <property type="entry name" value="EAL"/>
    <property type="match status" value="1"/>
</dbReference>
<dbReference type="FunFam" id="3.20.20.450:FF:000001">
    <property type="entry name" value="Cyclic di-GMP phosphodiesterase yahA"/>
    <property type="match status" value="1"/>
</dbReference>
<dbReference type="PANTHER" id="PTHR44757:SF2">
    <property type="entry name" value="BIOFILM ARCHITECTURE MAINTENANCE PROTEIN MBAA"/>
    <property type="match status" value="1"/>
</dbReference>
<dbReference type="PROSITE" id="PS50113">
    <property type="entry name" value="PAC"/>
    <property type="match status" value="1"/>
</dbReference>
<dbReference type="CDD" id="cd00130">
    <property type="entry name" value="PAS"/>
    <property type="match status" value="1"/>
</dbReference>
<dbReference type="InterPro" id="IPR000160">
    <property type="entry name" value="GGDEF_dom"/>
</dbReference>
<dbReference type="PANTHER" id="PTHR44757">
    <property type="entry name" value="DIGUANYLATE CYCLASE DGCP"/>
    <property type="match status" value="1"/>
</dbReference>
<dbReference type="PROSITE" id="PS50887">
    <property type="entry name" value="GGDEF"/>
    <property type="match status" value="1"/>
</dbReference>
<feature type="domain" description="EAL" evidence="3">
    <location>
        <begin position="457"/>
        <end position="712"/>
    </location>
</feature>
<dbReference type="RefSeq" id="WP_322877516.1">
    <property type="nucleotide sequence ID" value="NZ_JAVMIP010000003.1"/>
</dbReference>
<evidence type="ECO:0000259" key="4">
    <source>
        <dbReference type="PROSITE" id="PS50887"/>
    </source>
</evidence>
<evidence type="ECO:0000259" key="2">
    <source>
        <dbReference type="PROSITE" id="PS50113"/>
    </source>
</evidence>
<dbReference type="PROSITE" id="PS50883">
    <property type="entry name" value="EAL"/>
    <property type="match status" value="1"/>
</dbReference>
<dbReference type="InterPro" id="IPR052155">
    <property type="entry name" value="Biofilm_reg_signaling"/>
</dbReference>